<dbReference type="Gene3D" id="2.60.120.590">
    <property type="entry name" value="Alpha-ketoglutarate-dependent dioxygenase AlkB-like"/>
    <property type="match status" value="1"/>
</dbReference>
<keyword evidence="11" id="KW-1185">Reference proteome</keyword>
<dbReference type="Proteomes" id="UP000198854">
    <property type="component" value="Unassembled WGS sequence"/>
</dbReference>
<dbReference type="Pfam" id="PF13532">
    <property type="entry name" value="2OG-FeII_Oxy_2"/>
    <property type="match status" value="1"/>
</dbReference>
<feature type="domain" description="Fe2OG dioxygenase" evidence="9">
    <location>
        <begin position="98"/>
        <end position="195"/>
    </location>
</feature>
<dbReference type="GO" id="GO:0051213">
    <property type="term" value="F:dioxygenase activity"/>
    <property type="evidence" value="ECO:0007669"/>
    <property type="project" value="UniProtKB-KW"/>
</dbReference>
<keyword evidence="2" id="KW-0479">Metal-binding</keyword>
<sequence length="196" mass="23012">MLFPHQGEWIELEQGRLFWQRDFLPLKQSDEIFDYCLNHLDWRQEAIMMFGKSVMQPRLQAWYGDKSYRYSGLTMNPLPWTAPLLALKQQCEIQANNRFNSVLANLYRNGEDSMGYHQDNEPELGRNPVIASVSLGAERRFTLKHIATKQTFSLDLTHGSLLIMAGELQHHWKHALPKTRRCQQPRVNLTFRNIID</sequence>
<dbReference type="InterPro" id="IPR005123">
    <property type="entry name" value="Oxoglu/Fe-dep_dioxygenase_dom"/>
</dbReference>
<dbReference type="InterPro" id="IPR032854">
    <property type="entry name" value="ALKBH3"/>
</dbReference>
<accession>A0A1G8AC25</accession>
<organism evidence="10 11">
    <name type="scientific">Vibrio xiamenensis</name>
    <dbReference type="NCBI Taxonomy" id="861298"/>
    <lineage>
        <taxon>Bacteria</taxon>
        <taxon>Pseudomonadati</taxon>
        <taxon>Pseudomonadota</taxon>
        <taxon>Gammaproteobacteria</taxon>
        <taxon>Vibrionales</taxon>
        <taxon>Vibrionaceae</taxon>
        <taxon>Vibrio</taxon>
    </lineage>
</organism>
<dbReference type="InterPro" id="IPR027450">
    <property type="entry name" value="AlkB-like"/>
</dbReference>
<evidence type="ECO:0000256" key="6">
    <source>
        <dbReference type="ARBA" id="ARBA00023002"/>
    </source>
</evidence>
<reference evidence="10 11" key="1">
    <citation type="submission" date="2016-10" db="EMBL/GenBank/DDBJ databases">
        <authorList>
            <person name="de Groot N.N."/>
        </authorList>
    </citation>
    <scope>NUCLEOTIDE SEQUENCE [LARGE SCALE GENOMIC DNA]</scope>
    <source>
        <strain evidence="10 11">CGMCC 1.10228</strain>
    </source>
</reference>
<evidence type="ECO:0000313" key="11">
    <source>
        <dbReference type="Proteomes" id="UP000198854"/>
    </source>
</evidence>
<gene>
    <name evidence="10" type="ORF">SAMN04488136_11039</name>
</gene>
<dbReference type="PANTHER" id="PTHR31212:SF4">
    <property type="entry name" value="ALPHA-KETOGLUTARATE-DEPENDENT DIOXYGENASE ALKB HOMOLOG 3"/>
    <property type="match status" value="1"/>
</dbReference>
<dbReference type="STRING" id="861298.SAMN04488136_11039"/>
<keyword evidence="6" id="KW-0560">Oxidoreductase</keyword>
<keyword evidence="8" id="KW-0234">DNA repair</keyword>
<dbReference type="GO" id="GO:0046872">
    <property type="term" value="F:metal ion binding"/>
    <property type="evidence" value="ECO:0007669"/>
    <property type="project" value="UniProtKB-KW"/>
</dbReference>
<dbReference type="InterPro" id="IPR037151">
    <property type="entry name" value="AlkB-like_sf"/>
</dbReference>
<dbReference type="GO" id="GO:0016705">
    <property type="term" value="F:oxidoreductase activity, acting on paired donors, with incorporation or reduction of molecular oxygen"/>
    <property type="evidence" value="ECO:0007669"/>
    <property type="project" value="UniProtKB-ARBA"/>
</dbReference>
<name>A0A1G8AC25_9VIBR</name>
<evidence type="ECO:0000256" key="7">
    <source>
        <dbReference type="ARBA" id="ARBA00023004"/>
    </source>
</evidence>
<proteinExistence type="predicted"/>
<dbReference type="GO" id="GO:0140097">
    <property type="term" value="F:catalytic activity, acting on DNA"/>
    <property type="evidence" value="ECO:0007669"/>
    <property type="project" value="UniProtKB-ARBA"/>
</dbReference>
<comment type="cofactor">
    <cofactor evidence="1">
        <name>Fe(2+)</name>
        <dbReference type="ChEBI" id="CHEBI:29033"/>
    </cofactor>
</comment>
<evidence type="ECO:0000256" key="8">
    <source>
        <dbReference type="ARBA" id="ARBA00023204"/>
    </source>
</evidence>
<keyword evidence="5 10" id="KW-0223">Dioxygenase</keyword>
<evidence type="ECO:0000256" key="1">
    <source>
        <dbReference type="ARBA" id="ARBA00001954"/>
    </source>
</evidence>
<dbReference type="GO" id="GO:0016787">
    <property type="term" value="F:hydrolase activity"/>
    <property type="evidence" value="ECO:0007669"/>
    <property type="project" value="UniProtKB-ARBA"/>
</dbReference>
<dbReference type="RefSeq" id="WP_176765570.1">
    <property type="nucleotide sequence ID" value="NZ_FNDD01000010.1"/>
</dbReference>
<evidence type="ECO:0000313" key="10">
    <source>
        <dbReference type="EMBL" id="SDH18451.1"/>
    </source>
</evidence>
<keyword evidence="3" id="KW-0227">DNA damage</keyword>
<dbReference type="EMBL" id="FNDD01000010">
    <property type="protein sequence ID" value="SDH18451.1"/>
    <property type="molecule type" value="Genomic_DNA"/>
</dbReference>
<protein>
    <submittedName>
        <fullName evidence="10">DNA-N1-methyladenine dioxygenase</fullName>
    </submittedName>
</protein>
<keyword evidence="7" id="KW-0408">Iron</keyword>
<dbReference type="GO" id="GO:0006307">
    <property type="term" value="P:DNA alkylation repair"/>
    <property type="evidence" value="ECO:0007669"/>
    <property type="project" value="InterPro"/>
</dbReference>
<evidence type="ECO:0000256" key="3">
    <source>
        <dbReference type="ARBA" id="ARBA00022763"/>
    </source>
</evidence>
<dbReference type="FunFam" id="2.60.120.590:FF:000004">
    <property type="entry name" value="DNA oxidative demethylase ALKBH2"/>
    <property type="match status" value="1"/>
</dbReference>
<dbReference type="GO" id="GO:0032451">
    <property type="term" value="F:demethylase activity"/>
    <property type="evidence" value="ECO:0007669"/>
    <property type="project" value="UniProtKB-ARBA"/>
</dbReference>
<dbReference type="SUPFAM" id="SSF51197">
    <property type="entry name" value="Clavaminate synthase-like"/>
    <property type="match status" value="1"/>
</dbReference>
<evidence type="ECO:0000256" key="2">
    <source>
        <dbReference type="ARBA" id="ARBA00022723"/>
    </source>
</evidence>
<evidence type="ECO:0000256" key="4">
    <source>
        <dbReference type="ARBA" id="ARBA00022842"/>
    </source>
</evidence>
<evidence type="ECO:0000256" key="5">
    <source>
        <dbReference type="ARBA" id="ARBA00022964"/>
    </source>
</evidence>
<dbReference type="AlphaFoldDB" id="A0A1G8AC25"/>
<evidence type="ECO:0000259" key="9">
    <source>
        <dbReference type="PROSITE" id="PS51471"/>
    </source>
</evidence>
<dbReference type="PANTHER" id="PTHR31212">
    <property type="entry name" value="ALPHA-KETOGLUTARATE-DEPENDENT DIOXYGENASE ALKB HOMOLOG 3"/>
    <property type="match status" value="1"/>
</dbReference>
<keyword evidence="4" id="KW-0460">Magnesium</keyword>
<dbReference type="PROSITE" id="PS51471">
    <property type="entry name" value="FE2OG_OXY"/>
    <property type="match status" value="1"/>
</dbReference>